<dbReference type="Proteomes" id="UP000002195">
    <property type="component" value="Unassembled WGS sequence"/>
</dbReference>
<reference evidence="3 4" key="1">
    <citation type="journal article" date="2005" name="Nature">
        <title>The genome of the social amoeba Dictyostelium discoideum.</title>
        <authorList>
            <consortium name="The Dictyostelium discoideum Sequencing Consortium"/>
            <person name="Eichinger L."/>
            <person name="Pachebat J.A."/>
            <person name="Glockner G."/>
            <person name="Rajandream M.A."/>
            <person name="Sucgang R."/>
            <person name="Berriman M."/>
            <person name="Song J."/>
            <person name="Olsen R."/>
            <person name="Szafranski K."/>
            <person name="Xu Q."/>
            <person name="Tunggal B."/>
            <person name="Kummerfeld S."/>
            <person name="Madera M."/>
            <person name="Konfortov B.A."/>
            <person name="Rivero F."/>
            <person name="Bankier A.T."/>
            <person name="Lehmann R."/>
            <person name="Hamlin N."/>
            <person name="Davies R."/>
            <person name="Gaudet P."/>
            <person name="Fey P."/>
            <person name="Pilcher K."/>
            <person name="Chen G."/>
            <person name="Saunders D."/>
            <person name="Sodergren E."/>
            <person name="Davis P."/>
            <person name="Kerhornou A."/>
            <person name="Nie X."/>
            <person name="Hall N."/>
            <person name="Anjard C."/>
            <person name="Hemphill L."/>
            <person name="Bason N."/>
            <person name="Farbrother P."/>
            <person name="Desany B."/>
            <person name="Just E."/>
            <person name="Morio T."/>
            <person name="Rost R."/>
            <person name="Churcher C."/>
            <person name="Cooper J."/>
            <person name="Haydock S."/>
            <person name="van Driessche N."/>
            <person name="Cronin A."/>
            <person name="Goodhead I."/>
            <person name="Muzny D."/>
            <person name="Mourier T."/>
            <person name="Pain A."/>
            <person name="Lu M."/>
            <person name="Harper D."/>
            <person name="Lindsay R."/>
            <person name="Hauser H."/>
            <person name="James K."/>
            <person name="Quiles M."/>
            <person name="Madan Babu M."/>
            <person name="Saito T."/>
            <person name="Buchrieser C."/>
            <person name="Wardroper A."/>
            <person name="Felder M."/>
            <person name="Thangavelu M."/>
            <person name="Johnson D."/>
            <person name="Knights A."/>
            <person name="Loulseged H."/>
            <person name="Mungall K."/>
            <person name="Oliver K."/>
            <person name="Price C."/>
            <person name="Quail M.A."/>
            <person name="Urushihara H."/>
            <person name="Hernandez J."/>
            <person name="Rabbinowitsch E."/>
            <person name="Steffen D."/>
            <person name="Sanders M."/>
            <person name="Ma J."/>
            <person name="Kohara Y."/>
            <person name="Sharp S."/>
            <person name="Simmonds M."/>
            <person name="Spiegler S."/>
            <person name="Tivey A."/>
            <person name="Sugano S."/>
            <person name="White B."/>
            <person name="Walker D."/>
            <person name="Woodward J."/>
            <person name="Winckler T."/>
            <person name="Tanaka Y."/>
            <person name="Shaulsky G."/>
            <person name="Schleicher M."/>
            <person name="Weinstock G."/>
            <person name="Rosenthal A."/>
            <person name="Cox E.C."/>
            <person name="Chisholm R.L."/>
            <person name="Gibbs R."/>
            <person name="Loomis W.F."/>
            <person name="Platzer M."/>
            <person name="Kay R.R."/>
            <person name="Williams J."/>
            <person name="Dear P.H."/>
            <person name="Noegel A.A."/>
            <person name="Barrell B."/>
            <person name="Kuspa A."/>
        </authorList>
    </citation>
    <scope>NUCLEOTIDE SEQUENCE [LARGE SCALE GENOMIC DNA]</scope>
    <source>
        <strain evidence="3 4">AX4</strain>
    </source>
</reference>
<dbReference type="GeneID" id="8629000"/>
<dbReference type="PANTHER" id="PTHR14336">
    <property type="entry name" value="TANDEM PH DOMAIN CONTAINING PROTEIN"/>
    <property type="match status" value="1"/>
</dbReference>
<dbReference type="RefSeq" id="XP_629278.1">
    <property type="nucleotide sequence ID" value="XM_629276.1"/>
</dbReference>
<dbReference type="PaxDb" id="44689-DDB0219817"/>
<dbReference type="HOGENOM" id="CLU_913450_0_0_1"/>
<dbReference type="GO" id="GO:0005829">
    <property type="term" value="C:cytosol"/>
    <property type="evidence" value="ECO:0007669"/>
    <property type="project" value="UniProtKB-ARBA"/>
</dbReference>
<protein>
    <recommendedName>
        <fullName evidence="2">PH domain-containing protein</fullName>
    </recommendedName>
</protein>
<feature type="compositionally biased region" description="Acidic residues" evidence="1">
    <location>
        <begin position="291"/>
        <end position="305"/>
    </location>
</feature>
<dbReference type="PRO" id="PR:Q54CE1"/>
<evidence type="ECO:0000259" key="2">
    <source>
        <dbReference type="PROSITE" id="PS50003"/>
    </source>
</evidence>
<dbReference type="SMART" id="SM00233">
    <property type="entry name" value="PH"/>
    <property type="match status" value="1"/>
</dbReference>
<dbReference type="Pfam" id="PF00169">
    <property type="entry name" value="PH"/>
    <property type="match status" value="1"/>
</dbReference>
<dbReference type="VEuPathDB" id="AmoebaDB:DDB_G0293166"/>
<evidence type="ECO:0000256" key="1">
    <source>
        <dbReference type="SAM" id="MobiDB-lite"/>
    </source>
</evidence>
<dbReference type="EMBL" id="AAFI02000199">
    <property type="protein sequence ID" value="EAL60935.1"/>
    <property type="molecule type" value="Genomic_DNA"/>
</dbReference>
<dbReference type="eggNOG" id="ENOG502RFFK">
    <property type="taxonomic scope" value="Eukaryota"/>
</dbReference>
<dbReference type="SMR" id="Q54CE1"/>
<dbReference type="InterPro" id="IPR051707">
    <property type="entry name" value="PI-Interact_SigTrans_Reg"/>
</dbReference>
<dbReference type="PROSITE" id="PS50003">
    <property type="entry name" value="PH_DOMAIN"/>
    <property type="match status" value="1"/>
</dbReference>
<organism evidence="3 4">
    <name type="scientific">Dictyostelium discoideum</name>
    <name type="common">Social amoeba</name>
    <dbReference type="NCBI Taxonomy" id="44689"/>
    <lineage>
        <taxon>Eukaryota</taxon>
        <taxon>Amoebozoa</taxon>
        <taxon>Evosea</taxon>
        <taxon>Eumycetozoa</taxon>
        <taxon>Dictyostelia</taxon>
        <taxon>Dictyosteliales</taxon>
        <taxon>Dictyosteliaceae</taxon>
        <taxon>Dictyostelium</taxon>
    </lineage>
</organism>
<feature type="compositionally biased region" description="Low complexity" evidence="1">
    <location>
        <begin position="259"/>
        <end position="270"/>
    </location>
</feature>
<feature type="domain" description="PH" evidence="2">
    <location>
        <begin position="25"/>
        <end position="125"/>
    </location>
</feature>
<dbReference type="FunFam" id="2.30.29.30:FF:000286">
    <property type="entry name" value="PH-protein kinase domain containing protein"/>
    <property type="match status" value="1"/>
</dbReference>
<dbReference type="FunCoup" id="Q54CE1">
    <property type="interactions" value="744"/>
</dbReference>
<name>Q54CE1_DICDI</name>
<sequence length="305" mass="34847">MKNSTSLERISNNGFNIDYNSIKDQALKYGYLKKLGGKGISKNWKKRFFILTKSGIFYYFKHRTSKEPVGIINLEEYTKIYKDKSKKKYFLLVNENNPQQRIFHLIADSEEEMELWITEITEFFNDDINDLKNQLSNITKLKTEKKKYDTITKNAIKAKRVEEYDLEKLQLVFKGERLSLLIKDPQRSFSISKNSNGNDILLDDSALSPNSLNGNNNNNNNNNNNSSGPTTPTLISIDASNITTTTTNVILPLSISTTTNITTTTEQPQTPRTPKPTPPPRRDIITTKVCDEDDEDDDSGELEQN</sequence>
<dbReference type="InParanoid" id="Q54CE1"/>
<dbReference type="InterPro" id="IPR001849">
    <property type="entry name" value="PH_domain"/>
</dbReference>
<evidence type="ECO:0000313" key="4">
    <source>
        <dbReference type="Proteomes" id="UP000002195"/>
    </source>
</evidence>
<dbReference type="AlphaFoldDB" id="Q54CE1"/>
<dbReference type="OMA" id="KGISKNW"/>
<gene>
    <name evidence="3" type="ORF">DDB_G0293166</name>
</gene>
<dbReference type="SUPFAM" id="SSF50729">
    <property type="entry name" value="PH domain-like"/>
    <property type="match status" value="1"/>
</dbReference>
<dbReference type="Reactome" id="R-DDI-983695">
    <property type="pathway name" value="Antigen activates B Cell Receptor (BCR) leading to generation of second messengers"/>
</dbReference>
<keyword evidence="4" id="KW-1185">Reference proteome</keyword>
<accession>Q54CE1</accession>
<dbReference type="Gene3D" id="2.30.29.30">
    <property type="entry name" value="Pleckstrin-homology domain (PH domain)/Phosphotyrosine-binding domain (PTB)"/>
    <property type="match status" value="1"/>
</dbReference>
<dbReference type="GlyGen" id="Q54CE1">
    <property type="glycosylation" value="2 sites"/>
</dbReference>
<feature type="region of interest" description="Disordered" evidence="1">
    <location>
        <begin position="259"/>
        <end position="305"/>
    </location>
</feature>
<feature type="region of interest" description="Disordered" evidence="1">
    <location>
        <begin position="202"/>
        <end position="232"/>
    </location>
</feature>
<proteinExistence type="predicted"/>
<evidence type="ECO:0000313" key="3">
    <source>
        <dbReference type="EMBL" id="EAL60935.1"/>
    </source>
</evidence>
<dbReference type="InterPro" id="IPR011993">
    <property type="entry name" value="PH-like_dom_sf"/>
</dbReference>
<comment type="caution">
    <text evidence="3">The sequence shown here is derived from an EMBL/GenBank/DDBJ whole genome shotgun (WGS) entry which is preliminary data.</text>
</comment>
<feature type="compositionally biased region" description="Low complexity" evidence="1">
    <location>
        <begin position="207"/>
        <end position="229"/>
    </location>
</feature>
<dbReference type="PANTHER" id="PTHR14336:SF8">
    <property type="entry name" value="PROTEIN OPY1"/>
    <property type="match status" value="1"/>
</dbReference>
<dbReference type="GO" id="GO:0005547">
    <property type="term" value="F:phosphatidylinositol-3,4,5-trisphosphate binding"/>
    <property type="evidence" value="ECO:0007669"/>
    <property type="project" value="UniProtKB-ARBA"/>
</dbReference>
<dbReference type="KEGG" id="ddi:DDB_G0293166"/>
<dbReference type="dictyBase" id="DDB_G0293166"/>